<dbReference type="RefSeq" id="XP_065660918.1">
    <property type="nucleotide sequence ID" value="XM_065804846.1"/>
</dbReference>
<dbReference type="PANTHER" id="PTHR46116:SF39">
    <property type="entry name" value="BACULOVIRAL IAP REPEAT-CONTAINING PROTEIN 6"/>
    <property type="match status" value="1"/>
</dbReference>
<dbReference type="SUPFAM" id="SSF57924">
    <property type="entry name" value="Inhibitor of apoptosis (IAP) repeat"/>
    <property type="match status" value="1"/>
</dbReference>
<keyword evidence="3" id="KW-0175">Coiled coil</keyword>
<dbReference type="PANTHER" id="PTHR46116">
    <property type="entry name" value="(E3-INDEPENDENT) E2 UBIQUITIN-CONJUGATING ENZYME"/>
    <property type="match status" value="1"/>
</dbReference>
<keyword evidence="1" id="KW-0808">Transferase</keyword>
<dbReference type="GeneID" id="100214758"/>
<reference evidence="7" key="1">
    <citation type="submission" date="2025-08" db="UniProtKB">
        <authorList>
            <consortium name="RefSeq"/>
        </authorList>
    </citation>
    <scope>IDENTIFICATION</scope>
</reference>
<feature type="domain" description="UBC core" evidence="5">
    <location>
        <begin position="3728"/>
        <end position="3895"/>
    </location>
</feature>
<dbReference type="PROSITE" id="PS50143">
    <property type="entry name" value="BIR_REPEAT_2"/>
    <property type="match status" value="1"/>
</dbReference>
<dbReference type="InterPro" id="IPR016135">
    <property type="entry name" value="UBQ-conjugating_enzyme/RWD"/>
</dbReference>
<gene>
    <name evidence="7" type="primary">LOC100214758</name>
</gene>
<sequence length="3987" mass="452799">MAFSDTNISFSKLPSTFQYSQSLNCIIATSEEIGFEIIDIHSGKKSCIPFNTDDKARSVSPQLCVYFEKEEKIVVTSNHIVGCRATNNEQVYLHTILQLSQIPSSEIVTIELGIAKAGLLLVALEKCIKTTDPFSSAPGMSSEAHKKQFEEVINTLRDEYEKSVLLMKDASGLSLKWLTVCFTIQHSLITDVCDTALLLLKQKKRGPALPVLGDVLQRLTSMQKHNCKNVCSEKLLMFNEIDRLKTFTSWPHMNYKWALPGPMAEAGFYHPQIDSKATEDRAMCFTCNVSLVYWESSDQPWSEHKRHCSDCPFLKGDYTENVSLQDYAATSSAKQLSRTTDKIVCVSGSCYDNLIAVGTEEGYIVVWEMHPSFKIHSEYQISVTSTKGSHKCSTSFPKIINNESSFFDDEIENKLCGGLQKEILKKNQSESFNNKLGSEAAIVLEDKKSPSGATPVLDQTNENFVGDTYNILYSCEKSENLKESKDSQILSSSLTPNNQYSDKQDNANQVSNKQDDASQVSNKKEDSQQGNNNRNNIKQDIDNQDISKQDNTKQVSNKKEDSQQGDDNQNNIKQDIDNQDISKQDNDKQENNKCNDALGDLLKRNSNHLDLDEPLSYYDSSKRNTNKLKSKSHRTKRSFKITSVAIMKDARTSQKFIVAGVKIDSVKYSKHKLSERHKLSLLTYRIESKVSLNESGQEESSESFVKPYQPFMQIPMPLNSTVFDSDSTPSWFGLNEDFGIYENGDSTQLSIIDEYLIASKHLGITNGGTQNIAIDANEIKTGFDQEEILKTEDNKSVYKDCAFQKFDLCESINKSSVISKLLVIDDYLVVMVNEKSDKKPQSSIFIISVVFDSFKTILKKVASHSFQESEVNDIISVSPLQLPMNIFKNIYSNFTKLLSVLIVALSNNSVMFLSVPDLEKLPLQSNLPNSFAIHRLAYCSALSAIAVCDENGSFSLHQWISEQSEEVDAQNSSVYNQWPNHFCTNELQLLCDLIKFEPVMQGCNIVYPMNWCVNSGKKLLSSPPVLPYMMHLSPVEMDSQLLKEADGELNKTSFTFEICVSVNTAIGYFDVIVNMKTPLKNKEDFSCSFYFDALYEGHQTIDKSQEILLCSPMLFSDVVNDSKLSGKFTVTSPNLLQYQSGKLVVKLVSCKSLLPNFSISNALKDVFVGVHKFQQISDHPFYYTGCRQILISDANFQSNLLDQYLELVSANCSILPGKDLKMILKILSAIVNIHLNCFAKSSLPLISIVHKKLWQFLKASMMFGDRAICYSCFCILLGLIGCSSNSTFIVDLSCELRKLSLNIHNAFSSAAVHWTFLLFCKIMESSELNNREMLLHFKNILITTGKIYSQKVTETQKYLDACYGLSEMVTEPILTEPHYLQLHIGASYKTGDTTLFETIQISPNNVPGILETQPLRFVCSDASEGSKVQLLNSKYNVSKVNQTWSPVQGIPQLVNQTDLEKPSELLQENDGSSYFGISNPEISNVDQKTFLINSGIENVEDNSYLPLPKCMVVEKMHLSSWHYVVLDFQSPVLLTDFLIPPCKALSSITLSILGTNQEMNRVIAYSDEISSKALIMSNLVEPITLQYLKILVMGGISSSVTIPLGQFYGYLQKDVLSPAESESYLQQYEDVLCRYTFTIERFKPISNSHDCSNRFSKGLNSYLNSLKKDHALGCQLQLSLNFLRNNIVNQAVESLLQNRNFVDDLNNASLQEDASFSNAQVILLCLLETMLHYITPNKIKNEVEFNILSKEEFVMLFENLCVYGVAHLTSMATIVLSMLSASANWWSDALVEVFKKFFCVNSLIPVPRGRLFKRLAQLINSTKDKDIVLEKFLILLHDSLNVLLHPKTSSELQCNPSMVDWLLLVLSTLLESSDSKVYGYLSPWEYLCLPKSVSDDSNSMDSNTLSSEKLKKQMFDKLPKNYFTHSKETKETDEVSFNPSINEEDFQKLYMKSSSQEFNNGFFLEQPFFIQRCLAVPTLKVLMEFISSKVISGNLHQLTLACKVSSLILANCHSIVYLEDVLLSEHLKMLLTPCLVSNTKHWHLLAINTLVNCFLNQKSFCDDKKVNLLNDEKVDNSMTEKKQKKKKKIFEKKKNQETRNFLKQLLEITEGKITDKKKDLCNSLAKESECLKECLVTRVVLGDIFFPLEQEVVKLQNKVTDNKLNLYSFVKWKQRFFYSDHKLFDKDLKKMQSITLHYLLNCLLDFDICKIKYSLFIRQVLFFMEHMMISGIKPSHELTVKLELVLTKLYSKISASDIFTYTLFKKLVELNLQMDVIPASFICKVRIIQNTYVLDPELEIISLYKLTEQLQKQPDEKLQTENTVLAQKLFSTILSNREIDGDPKIVSLLEKICQTKLFYCMDKEGIIKVIQLITEKVKFFVTRSSEQLDFSQKAIASNKVFPIFLIGESCTKMVVKTHHNDEATECLKLLKILSNFDFSILTLEQTVSMEKVCINLLDALCICPKLRMKNGLAQNTLLTEISDSLPEPNAVHPIVFGIIVTLTDLSKTQSFSDAFVNALVFVLQQRVEHFEWKGDLSVLIKLLLLQNSEFFPKFVAAGGFKLICDAIVFHCKKEISWVDALQQSPVMHELYINEISQLTKKNLDHEGTMTDKLENFAPYAKIVPAGAAVLLVDKSPLRRSRFAAYGHQFQESEDTWFQLHITFPVHILLKEIKIHMHPSCLQGGPSLVMVEYKGISDSFNPASTFLETSGLLLIQIHFTEGIICKELRLHLNRPSGCDNLKLNLLELFGRSIFTIMDKGQKFNFEAWVDLLSIMLTDTSTELIKSYLSDSLIDSLVCLIPFLTRLSLHRISALLISVFLKVLPDFAYKFVVLTTTHMLKISYLNRFNSWQMQLLIQLLSDIVIQTDTAQQVSIFSYLFEWFAEFLNVVQDDSNARASDVIQCFVVKLFQHAKSLEKKSLKASEKLISELENFILNNSIHHSNTSYVGQLLQIVIHSKQDFFFKYLHIADTFLDSFKINETQFVKALDIIIFAYQSNIPIVHESMYELLGKISKYFVSILSQSITGLANIKSACIILKCFCKFSLANNGLSAWFYSNNGRLFWKELLLYTLSPHINGSILLNMYKLQQQTLQFFHSILYLNKQNMDYFCKILIDVLLWTKDHNLTMSGYLKQIIIHLVIAEDTVTVHFKSKWSTYILQNTHKLHFRITASLNEIEVNFFKMKSSSVTDDKQSNRTDNNKLSDLLNAQVMQSGKLAIFKRQPKSTTAEVEQLKPNSDEQLGIDFFQPFISNQPLPKALTIGQILQLLHEKDSSILESPPLLEYCVKYEKSSDNGNPKENDILLLTAPFSTMLEIFANLGGLSLLSPAADVNHNPFVKLFSLIIPLPGFSSVFLEDRIKAEFMLRLMMGVKETKAGQVIQDLAVAQNLYVLPLISLWKLLLLTPLNYEHFFELRTKMLKEGVLNFIINLLEDLVTSKNQSPKLAEHCQTVASNQMTANNDYWAKGTGFGTGSTTSNWDIKKAFSEKKKKEKQLVVIFQVLAAFLCEENKILNDTYTLFEKSCVMEVLSGYLRNDSVFDMSHHIVLYHAILKLVRSLASSTITLKLLTGVKGASKENSSSVVKLLAKLKSCVETYNKRLKLSNKPKKTVTKSRVIVYKDEEDLSPETDTEELNFLLDHIELTSDFVQHKADDYDRELNAANKNTTLVVDTLESINGRSNEQLYVAAMSQLQFDTYEIVTEKEDGTLQFNVPFYYASTVRSAVSATNDSWNSSRARRLAQEVATLSTSLPLSYSSTVFLRCDNERLDVMKVLITGPEDTPYENGCFEFDIYFPAEYPSSPMSVNLKTTGKQTVRFNPNLYNDGKVCLSILNTWHGRPEERWSPQTSSLLQVLVSIQSLILVSEPYFNEPGYERMRATPQGKQNSCDYNANIQQATIKWAMIEQIKRPSLCFREIIHRHFLMKQADVISQCERWLAESKQNTRCYESLNNNLAELKIELMKLEKNQNSSITKDTVEVDESNTENFTSSTVIYL</sequence>
<dbReference type="Proteomes" id="UP001652625">
    <property type="component" value="Chromosome 09"/>
</dbReference>
<feature type="region of interest" description="Disordered" evidence="4">
    <location>
        <begin position="482"/>
        <end position="595"/>
    </location>
</feature>
<feature type="region of interest" description="Disordered" evidence="4">
    <location>
        <begin position="611"/>
        <end position="634"/>
    </location>
</feature>
<name>A0ABM4CGR9_HYDVU</name>
<evidence type="ECO:0000256" key="2">
    <source>
        <dbReference type="ARBA" id="ARBA00022786"/>
    </source>
</evidence>
<feature type="coiled-coil region" evidence="3">
    <location>
        <begin position="3939"/>
        <end position="3966"/>
    </location>
</feature>
<dbReference type="SUPFAM" id="SSF54495">
    <property type="entry name" value="UBC-like"/>
    <property type="match status" value="1"/>
</dbReference>
<evidence type="ECO:0000313" key="7">
    <source>
        <dbReference type="RefSeq" id="XP_065660918.1"/>
    </source>
</evidence>
<evidence type="ECO:0000259" key="5">
    <source>
        <dbReference type="PROSITE" id="PS50127"/>
    </source>
</evidence>
<feature type="compositionally biased region" description="Basic and acidic residues" evidence="4">
    <location>
        <begin position="537"/>
        <end position="562"/>
    </location>
</feature>
<keyword evidence="6" id="KW-1185">Reference proteome</keyword>
<organism evidence="6 7">
    <name type="scientific">Hydra vulgaris</name>
    <name type="common">Hydra</name>
    <name type="synonym">Hydra attenuata</name>
    <dbReference type="NCBI Taxonomy" id="6087"/>
    <lineage>
        <taxon>Eukaryota</taxon>
        <taxon>Metazoa</taxon>
        <taxon>Cnidaria</taxon>
        <taxon>Hydrozoa</taxon>
        <taxon>Hydroidolina</taxon>
        <taxon>Anthoathecata</taxon>
        <taxon>Aplanulata</taxon>
        <taxon>Hydridae</taxon>
        <taxon>Hydra</taxon>
    </lineage>
</organism>
<evidence type="ECO:0000313" key="6">
    <source>
        <dbReference type="Proteomes" id="UP001652625"/>
    </source>
</evidence>
<dbReference type="CDD" id="cd23810">
    <property type="entry name" value="UBCc_BIRC6"/>
    <property type="match status" value="1"/>
</dbReference>
<dbReference type="Gene3D" id="3.10.110.10">
    <property type="entry name" value="Ubiquitin Conjugating Enzyme"/>
    <property type="match status" value="1"/>
</dbReference>
<dbReference type="Pfam" id="PF00179">
    <property type="entry name" value="UQ_con"/>
    <property type="match status" value="1"/>
</dbReference>
<feature type="compositionally biased region" description="Basic and acidic residues" evidence="4">
    <location>
        <begin position="574"/>
        <end position="593"/>
    </location>
</feature>
<accession>A0ABM4CGR9</accession>
<proteinExistence type="predicted"/>
<dbReference type="CDD" id="cd00022">
    <property type="entry name" value="BIR"/>
    <property type="match status" value="1"/>
</dbReference>
<evidence type="ECO:0000256" key="1">
    <source>
        <dbReference type="ARBA" id="ARBA00022679"/>
    </source>
</evidence>
<evidence type="ECO:0000256" key="3">
    <source>
        <dbReference type="SAM" id="Coils"/>
    </source>
</evidence>
<dbReference type="InterPro" id="IPR001370">
    <property type="entry name" value="BIR_rpt"/>
</dbReference>
<dbReference type="InterPro" id="IPR000608">
    <property type="entry name" value="UBC"/>
</dbReference>
<keyword evidence="2" id="KW-0833">Ubl conjugation pathway</keyword>
<evidence type="ECO:0000256" key="4">
    <source>
        <dbReference type="SAM" id="MobiDB-lite"/>
    </source>
</evidence>
<dbReference type="Gene3D" id="1.10.1170.10">
    <property type="entry name" value="Inhibitor Of Apoptosis Protein (2mihbC-IAP-1), Chain A"/>
    <property type="match status" value="1"/>
</dbReference>
<feature type="compositionally biased region" description="Basic residues" evidence="4">
    <location>
        <begin position="624"/>
        <end position="634"/>
    </location>
</feature>
<dbReference type="Pfam" id="PF00653">
    <property type="entry name" value="BIR"/>
    <property type="match status" value="1"/>
</dbReference>
<dbReference type="SMART" id="SM00212">
    <property type="entry name" value="UBCc"/>
    <property type="match status" value="1"/>
</dbReference>
<protein>
    <submittedName>
        <fullName evidence="7">Uncharacterized protein LOC100214758 isoform X2</fullName>
    </submittedName>
</protein>
<dbReference type="PROSITE" id="PS50127">
    <property type="entry name" value="UBC_2"/>
    <property type="match status" value="1"/>
</dbReference>
<dbReference type="SMART" id="SM00238">
    <property type="entry name" value="BIR"/>
    <property type="match status" value="1"/>
</dbReference>
<feature type="compositionally biased region" description="Polar residues" evidence="4">
    <location>
        <begin position="487"/>
        <end position="521"/>
    </location>
</feature>